<protein>
    <submittedName>
        <fullName evidence="3">Uncharacterized protein</fullName>
    </submittedName>
</protein>
<name>A0A2T4C3W4_TRILO</name>
<reference evidence="3 4" key="1">
    <citation type="submission" date="2016-07" db="EMBL/GenBank/DDBJ databases">
        <title>Multiple horizontal gene transfer events from other fungi enriched the ability of initially mycotrophic Trichoderma (Ascomycota) to feed on dead plant biomass.</title>
        <authorList>
            <consortium name="DOE Joint Genome Institute"/>
            <person name="Aerts A."/>
            <person name="Atanasova L."/>
            <person name="Chenthamara K."/>
            <person name="Zhang J."/>
            <person name="Grujic M."/>
            <person name="Henrissat B."/>
            <person name="Kuo A."/>
            <person name="Salamov A."/>
            <person name="Lipzen A."/>
            <person name="Labutti K."/>
            <person name="Barry K."/>
            <person name="Miao Y."/>
            <person name="Rahimi M.J."/>
            <person name="Shen Q."/>
            <person name="Grigoriev I.V."/>
            <person name="Kubicek C.P."/>
            <person name="Druzhinina I.S."/>
        </authorList>
    </citation>
    <scope>NUCLEOTIDE SEQUENCE [LARGE SCALE GENOMIC DNA]</scope>
    <source>
        <strain evidence="3 4">ATCC 18648</strain>
    </source>
</reference>
<organism evidence="3 4">
    <name type="scientific">Trichoderma longibrachiatum ATCC 18648</name>
    <dbReference type="NCBI Taxonomy" id="983965"/>
    <lineage>
        <taxon>Eukaryota</taxon>
        <taxon>Fungi</taxon>
        <taxon>Dikarya</taxon>
        <taxon>Ascomycota</taxon>
        <taxon>Pezizomycotina</taxon>
        <taxon>Sordariomycetes</taxon>
        <taxon>Hypocreomycetidae</taxon>
        <taxon>Hypocreales</taxon>
        <taxon>Hypocreaceae</taxon>
        <taxon>Trichoderma</taxon>
    </lineage>
</organism>
<keyword evidence="1" id="KW-0175">Coiled coil</keyword>
<sequence length="432" mass="48503">ARLRGLFNPSTLRLKRDQKDAADEARRLFTKPFLAAQLKYYDIPFRPSHKRDELLLLLQNAVNQGKCDQVPQSVSDMEASLRADYAPLQQKANFDLHRFMDMYFLTDGKPDKSKNPEPMALSGLRQSWQLRTMAEGIPGLHTRIAYSRPDAEFCIGWDEDEVNALADRITERAREAERALKKAKWDKQMVRHKKYLARAAGRGSGRHKESFDLDRCVGSYIIQCPAIEDDWDLGDQTLTMDICKGKANSLWAAYHFGILEGTMFFSQSEDTLKAMFGDDLSDSAESHSNQDDCSDEEGGEEEKEGVIAQESARGKKRKSGKASPAQATTSAATGDSNNAKRRKTGGTPSPSRRVYFRLHGRETGEGEVLPDPDAGHIDFLSDDCATFAGLVDELTYVGTNVEFRGYKVSDTPRVKPEPWDTFCYGRYGLEIV</sequence>
<dbReference type="OrthoDB" id="4630416at2759"/>
<evidence type="ECO:0000313" key="4">
    <source>
        <dbReference type="Proteomes" id="UP000240760"/>
    </source>
</evidence>
<feature type="compositionally biased region" description="Low complexity" evidence="2">
    <location>
        <begin position="322"/>
        <end position="333"/>
    </location>
</feature>
<feature type="compositionally biased region" description="Acidic residues" evidence="2">
    <location>
        <begin position="292"/>
        <end position="303"/>
    </location>
</feature>
<keyword evidence="4" id="KW-1185">Reference proteome</keyword>
<dbReference type="AlphaFoldDB" id="A0A2T4C3W4"/>
<dbReference type="Proteomes" id="UP000240760">
    <property type="component" value="Unassembled WGS sequence"/>
</dbReference>
<gene>
    <name evidence="3" type="ORF">M440DRAFT_1333344</name>
</gene>
<evidence type="ECO:0000256" key="1">
    <source>
        <dbReference type="SAM" id="Coils"/>
    </source>
</evidence>
<feature type="non-terminal residue" evidence="3">
    <location>
        <position position="1"/>
    </location>
</feature>
<feature type="coiled-coil region" evidence="1">
    <location>
        <begin position="159"/>
        <end position="186"/>
    </location>
</feature>
<evidence type="ECO:0000313" key="3">
    <source>
        <dbReference type="EMBL" id="PTB76259.1"/>
    </source>
</evidence>
<evidence type="ECO:0000256" key="2">
    <source>
        <dbReference type="SAM" id="MobiDB-lite"/>
    </source>
</evidence>
<dbReference type="EMBL" id="KZ679132">
    <property type="protein sequence ID" value="PTB76259.1"/>
    <property type="molecule type" value="Genomic_DNA"/>
</dbReference>
<dbReference type="STRING" id="983965.A0A2T4C3W4"/>
<proteinExistence type="predicted"/>
<feature type="region of interest" description="Disordered" evidence="2">
    <location>
        <begin position="279"/>
        <end position="354"/>
    </location>
</feature>
<accession>A0A2T4C3W4</accession>